<comment type="function">
    <text evidence="9">Beta-glucosidases are one of a number of cellulolytic enzymes involved in the degradation of cellulosic biomass. Catalyzes the last step releasing glucose from the inhibitory cellobiose.</text>
</comment>
<protein>
    <recommendedName>
        <fullName evidence="4">beta-glucosidase</fullName>
        <ecNumber evidence="4">3.2.1.21</ecNumber>
    </recommendedName>
</protein>
<comment type="subcellular location">
    <subcellularLocation>
        <location evidence="2">Secreted</location>
    </subcellularLocation>
</comment>
<keyword evidence="8" id="KW-0326">Glycosidase</keyword>
<evidence type="ECO:0000256" key="7">
    <source>
        <dbReference type="ARBA" id="ARBA00022801"/>
    </source>
</evidence>
<dbReference type="EMBL" id="JARJCW010000001">
    <property type="protein sequence ID" value="KAJ7230146.1"/>
    <property type="molecule type" value="Genomic_DNA"/>
</dbReference>
<evidence type="ECO:0000256" key="9">
    <source>
        <dbReference type="ARBA" id="ARBA00024983"/>
    </source>
</evidence>
<dbReference type="InterPro" id="IPR002772">
    <property type="entry name" value="Glyco_hydro_3_C"/>
</dbReference>
<dbReference type="SUPFAM" id="SSF52279">
    <property type="entry name" value="Beta-D-glucan exohydrolase, C-terminal domain"/>
    <property type="match status" value="1"/>
</dbReference>
<dbReference type="EC" id="3.2.1.21" evidence="4"/>
<keyword evidence="7" id="KW-0378">Hydrolase</keyword>
<dbReference type="InterPro" id="IPR036881">
    <property type="entry name" value="Glyco_hydro_3_C_sf"/>
</dbReference>
<evidence type="ECO:0000256" key="1">
    <source>
        <dbReference type="ARBA" id="ARBA00000448"/>
    </source>
</evidence>
<dbReference type="GO" id="GO:0009251">
    <property type="term" value="P:glucan catabolic process"/>
    <property type="evidence" value="ECO:0007669"/>
    <property type="project" value="TreeGrafter"/>
</dbReference>
<proteinExistence type="inferred from homology"/>
<dbReference type="GO" id="GO:0005576">
    <property type="term" value="C:extracellular region"/>
    <property type="evidence" value="ECO:0007669"/>
    <property type="project" value="UniProtKB-SubCell"/>
</dbReference>
<dbReference type="PANTHER" id="PTHR42715">
    <property type="entry name" value="BETA-GLUCOSIDASE"/>
    <property type="match status" value="1"/>
</dbReference>
<organism evidence="11 12">
    <name type="scientific">Mycena pura</name>
    <dbReference type="NCBI Taxonomy" id="153505"/>
    <lineage>
        <taxon>Eukaryota</taxon>
        <taxon>Fungi</taxon>
        <taxon>Dikarya</taxon>
        <taxon>Basidiomycota</taxon>
        <taxon>Agaricomycotina</taxon>
        <taxon>Agaricomycetes</taxon>
        <taxon>Agaricomycetidae</taxon>
        <taxon>Agaricales</taxon>
        <taxon>Marasmiineae</taxon>
        <taxon>Mycenaceae</taxon>
        <taxon>Mycena</taxon>
    </lineage>
</organism>
<comment type="caution">
    <text evidence="11">The sequence shown here is derived from an EMBL/GenBank/DDBJ whole genome shotgun (WGS) entry which is preliminary data.</text>
</comment>
<evidence type="ECO:0000256" key="3">
    <source>
        <dbReference type="ARBA" id="ARBA00005336"/>
    </source>
</evidence>
<dbReference type="InterPro" id="IPR050288">
    <property type="entry name" value="Cellulose_deg_GH3"/>
</dbReference>
<dbReference type="PANTHER" id="PTHR42715:SF12">
    <property type="entry name" value="BETA-GLUCOSIDASE G-RELATED"/>
    <property type="match status" value="1"/>
</dbReference>
<evidence type="ECO:0000313" key="11">
    <source>
        <dbReference type="EMBL" id="KAJ7230146.1"/>
    </source>
</evidence>
<evidence type="ECO:0000313" key="12">
    <source>
        <dbReference type="Proteomes" id="UP001219525"/>
    </source>
</evidence>
<dbReference type="AlphaFoldDB" id="A0AAD6YV14"/>
<dbReference type="GO" id="GO:0008422">
    <property type="term" value="F:beta-glucosidase activity"/>
    <property type="evidence" value="ECO:0007669"/>
    <property type="project" value="UniProtKB-EC"/>
</dbReference>
<comment type="similarity">
    <text evidence="3">Belongs to the glycosyl hydrolase 3 family.</text>
</comment>
<sequence>MLNAINTGEYRSTESPELGMHRCVTKPSRLSCPAYIAHCPLYVRVWQWHDRAPSTLPSSIDSTHQLAGPRRVLPGQESGNAIVDVLFADSVQATNPSGRLPYTIAKASGDYPADILRILGGMFADSVQATNPSGRLPYTIAKARGDYPADILDAKPVARPQGSGQCTVFRKTTGHAHREIYDMNEPVFGSLNRSARVFRPSQTKTGIMLDRFFMTVRAKSRIETSISAFDSVAALYNHKRTDVCVNNSEQAFAVTDRELSNETQGSILFARHVVSDTVNAFFCCNVASAVTGARFSGCSICLLFQEQAGQAFKFPAKIFQDLRILRKAINMAHTAINKQRTQCLIYRTALTDGNVRTIKPVITLVVYGMSRGYLYCNGWTPKNQPLADDNSPDMAPPSPSYFNAELHIVQTFLTPAATASTIADGLVTLSPRRLSDDVAANMS</sequence>
<dbReference type="Pfam" id="PF01915">
    <property type="entry name" value="Glyco_hydro_3_C"/>
    <property type="match status" value="1"/>
</dbReference>
<keyword evidence="6" id="KW-0732">Signal</keyword>
<dbReference type="Gene3D" id="3.40.50.1700">
    <property type="entry name" value="Glycoside hydrolase family 3 C-terminal domain"/>
    <property type="match status" value="1"/>
</dbReference>
<comment type="catalytic activity">
    <reaction evidence="1">
        <text>Hydrolysis of terminal, non-reducing beta-D-glucosyl residues with release of beta-D-glucose.</text>
        <dbReference type="EC" id="3.2.1.21"/>
    </reaction>
</comment>
<evidence type="ECO:0000256" key="5">
    <source>
        <dbReference type="ARBA" id="ARBA00022525"/>
    </source>
</evidence>
<dbReference type="Proteomes" id="UP001219525">
    <property type="component" value="Unassembled WGS sequence"/>
</dbReference>
<evidence type="ECO:0000259" key="10">
    <source>
        <dbReference type="Pfam" id="PF01915"/>
    </source>
</evidence>
<evidence type="ECO:0000256" key="4">
    <source>
        <dbReference type="ARBA" id="ARBA00012744"/>
    </source>
</evidence>
<evidence type="ECO:0000256" key="2">
    <source>
        <dbReference type="ARBA" id="ARBA00004613"/>
    </source>
</evidence>
<accession>A0AAD6YV14</accession>
<evidence type="ECO:0000256" key="8">
    <source>
        <dbReference type="ARBA" id="ARBA00023295"/>
    </source>
</evidence>
<feature type="domain" description="Glycoside hydrolase family 3 C-terminal" evidence="10">
    <location>
        <begin position="73"/>
        <end position="113"/>
    </location>
</feature>
<name>A0AAD6YV14_9AGAR</name>
<keyword evidence="5" id="KW-0964">Secreted</keyword>
<evidence type="ECO:0000256" key="6">
    <source>
        <dbReference type="ARBA" id="ARBA00022729"/>
    </source>
</evidence>
<gene>
    <name evidence="11" type="ORF">GGX14DRAFT_582296</name>
</gene>
<reference evidence="11" key="1">
    <citation type="submission" date="2023-03" db="EMBL/GenBank/DDBJ databases">
        <title>Massive genome expansion in bonnet fungi (Mycena s.s.) driven by repeated elements and novel gene families across ecological guilds.</title>
        <authorList>
            <consortium name="Lawrence Berkeley National Laboratory"/>
            <person name="Harder C.B."/>
            <person name="Miyauchi S."/>
            <person name="Viragh M."/>
            <person name="Kuo A."/>
            <person name="Thoen E."/>
            <person name="Andreopoulos B."/>
            <person name="Lu D."/>
            <person name="Skrede I."/>
            <person name="Drula E."/>
            <person name="Henrissat B."/>
            <person name="Morin E."/>
            <person name="Kohler A."/>
            <person name="Barry K."/>
            <person name="LaButti K."/>
            <person name="Morin E."/>
            <person name="Salamov A."/>
            <person name="Lipzen A."/>
            <person name="Mereny Z."/>
            <person name="Hegedus B."/>
            <person name="Baldrian P."/>
            <person name="Stursova M."/>
            <person name="Weitz H."/>
            <person name="Taylor A."/>
            <person name="Grigoriev I.V."/>
            <person name="Nagy L.G."/>
            <person name="Martin F."/>
            <person name="Kauserud H."/>
        </authorList>
    </citation>
    <scope>NUCLEOTIDE SEQUENCE</scope>
    <source>
        <strain evidence="11">9144</strain>
    </source>
</reference>
<keyword evidence="12" id="KW-1185">Reference proteome</keyword>